<name>A0A4C1X1D7_EUMVA</name>
<organism evidence="1 2">
    <name type="scientific">Eumeta variegata</name>
    <name type="common">Bagworm moth</name>
    <name type="synonym">Eumeta japonica</name>
    <dbReference type="NCBI Taxonomy" id="151549"/>
    <lineage>
        <taxon>Eukaryota</taxon>
        <taxon>Metazoa</taxon>
        <taxon>Ecdysozoa</taxon>
        <taxon>Arthropoda</taxon>
        <taxon>Hexapoda</taxon>
        <taxon>Insecta</taxon>
        <taxon>Pterygota</taxon>
        <taxon>Neoptera</taxon>
        <taxon>Endopterygota</taxon>
        <taxon>Lepidoptera</taxon>
        <taxon>Glossata</taxon>
        <taxon>Ditrysia</taxon>
        <taxon>Tineoidea</taxon>
        <taxon>Psychidae</taxon>
        <taxon>Oiketicinae</taxon>
        <taxon>Eumeta</taxon>
    </lineage>
</organism>
<accession>A0A4C1X1D7</accession>
<evidence type="ECO:0000313" key="1">
    <source>
        <dbReference type="EMBL" id="GBP56174.1"/>
    </source>
</evidence>
<evidence type="ECO:0000313" key="2">
    <source>
        <dbReference type="Proteomes" id="UP000299102"/>
    </source>
</evidence>
<reference evidence="1 2" key="1">
    <citation type="journal article" date="2019" name="Commun. Biol.">
        <title>The bagworm genome reveals a unique fibroin gene that provides high tensile strength.</title>
        <authorList>
            <person name="Kono N."/>
            <person name="Nakamura H."/>
            <person name="Ohtoshi R."/>
            <person name="Tomita M."/>
            <person name="Numata K."/>
            <person name="Arakawa K."/>
        </authorList>
    </citation>
    <scope>NUCLEOTIDE SEQUENCE [LARGE SCALE GENOMIC DNA]</scope>
</reference>
<dbReference type="EMBL" id="BGZK01000686">
    <property type="protein sequence ID" value="GBP56174.1"/>
    <property type="molecule type" value="Genomic_DNA"/>
</dbReference>
<keyword evidence="2" id="KW-1185">Reference proteome</keyword>
<protein>
    <submittedName>
        <fullName evidence="1">Uncharacterized protein</fullName>
    </submittedName>
</protein>
<dbReference type="AlphaFoldDB" id="A0A4C1X1D7"/>
<proteinExistence type="predicted"/>
<dbReference type="Proteomes" id="UP000299102">
    <property type="component" value="Unassembled WGS sequence"/>
</dbReference>
<sequence>MPVPAAEHPAAEDPAMTTLARQECEMYGHAPSYVIRAKETLAAFKKVDDETSDNPPAASSEGRVTSVTNLSTTALFIFTYRPVCTGARAQTQRPCADTHTHIHVCIENAHVHYSRFASFHVDIPRTYVVQETMASGRREPGRKLCIRFKYKYAAGGLLRADETCCFAGSYTQLNRNRR</sequence>
<comment type="caution">
    <text evidence="1">The sequence shown here is derived from an EMBL/GenBank/DDBJ whole genome shotgun (WGS) entry which is preliminary data.</text>
</comment>
<gene>
    <name evidence="1" type="ORF">EVAR_23614_1</name>
</gene>